<keyword evidence="2 6" id="KW-0812">Transmembrane</keyword>
<dbReference type="GO" id="GO:0004654">
    <property type="term" value="F:polyribonucleotide nucleotidyltransferase activity"/>
    <property type="evidence" value="ECO:0007669"/>
    <property type="project" value="UniProtKB-EC"/>
</dbReference>
<name>A0A6M5YKG0_9BACT</name>
<protein>
    <submittedName>
        <fullName evidence="7">Polyribonucleotide nucleotidyltransferase</fullName>
        <ecNumber evidence="7">2.7.7.8</ecNumber>
    </submittedName>
</protein>
<keyword evidence="4 6" id="KW-0472">Membrane</keyword>
<proteinExistence type="predicted"/>
<organism evidence="7 8">
    <name type="scientific">Frigoriglobus tundricola</name>
    <dbReference type="NCBI Taxonomy" id="2774151"/>
    <lineage>
        <taxon>Bacteria</taxon>
        <taxon>Pseudomonadati</taxon>
        <taxon>Planctomycetota</taxon>
        <taxon>Planctomycetia</taxon>
        <taxon>Gemmatales</taxon>
        <taxon>Gemmataceae</taxon>
        <taxon>Frigoriglobus</taxon>
    </lineage>
</organism>
<dbReference type="Pfam" id="PF04505">
    <property type="entry name" value="CD225"/>
    <property type="match status" value="1"/>
</dbReference>
<feature type="transmembrane region" description="Helical" evidence="6">
    <location>
        <begin position="87"/>
        <end position="111"/>
    </location>
</feature>
<evidence type="ECO:0000256" key="5">
    <source>
        <dbReference type="SAM" id="MobiDB-lite"/>
    </source>
</evidence>
<dbReference type="EMBL" id="CP053452">
    <property type="protein sequence ID" value="QJW94435.1"/>
    <property type="molecule type" value="Genomic_DNA"/>
</dbReference>
<dbReference type="EC" id="2.7.7.8" evidence="7"/>
<dbReference type="InterPro" id="IPR051423">
    <property type="entry name" value="CD225/Dispanin"/>
</dbReference>
<evidence type="ECO:0000256" key="1">
    <source>
        <dbReference type="ARBA" id="ARBA00004370"/>
    </source>
</evidence>
<evidence type="ECO:0000313" key="7">
    <source>
        <dbReference type="EMBL" id="QJW94435.1"/>
    </source>
</evidence>
<sequence>MARERYDDDEDYDDRPRRRRRDDDEDDYDDRPRRRPPPNYLVPAVLTTLLCCLPAGVAAIVFAAQVNSKWEAGDYAGARQAAANAKLWAWVSFGLGVAVFVISFVLGFLVVSY</sequence>
<dbReference type="RefSeq" id="WP_171470435.1">
    <property type="nucleotide sequence ID" value="NZ_CP053452.2"/>
</dbReference>
<reference evidence="8" key="1">
    <citation type="submission" date="2020-05" db="EMBL/GenBank/DDBJ databases">
        <title>Frigoriglobus tundricola gen. nov., sp. nov., a psychrotolerant cellulolytic planctomycete of the family Gemmataceae with two divergent copies of 16S rRNA gene.</title>
        <authorList>
            <person name="Kulichevskaya I.S."/>
            <person name="Ivanova A.A."/>
            <person name="Naumoff D.G."/>
            <person name="Beletsky A.V."/>
            <person name="Rijpstra W.I.C."/>
            <person name="Sinninghe Damste J.S."/>
            <person name="Mardanov A.V."/>
            <person name="Ravin N.V."/>
            <person name="Dedysh S.N."/>
        </authorList>
    </citation>
    <scope>NUCLEOTIDE SEQUENCE [LARGE SCALE GENOMIC DNA]</scope>
    <source>
        <strain evidence="8">PL17</strain>
    </source>
</reference>
<dbReference type="KEGG" id="ftj:FTUN_1955"/>
<dbReference type="AlphaFoldDB" id="A0A6M5YKG0"/>
<evidence type="ECO:0000256" key="6">
    <source>
        <dbReference type="SAM" id="Phobius"/>
    </source>
</evidence>
<accession>A0A6M5YKG0</accession>
<gene>
    <name evidence="7" type="ORF">FTUN_1955</name>
</gene>
<dbReference type="Proteomes" id="UP000503447">
    <property type="component" value="Chromosome"/>
</dbReference>
<dbReference type="GO" id="GO:0016020">
    <property type="term" value="C:membrane"/>
    <property type="evidence" value="ECO:0007669"/>
    <property type="project" value="UniProtKB-SubCell"/>
</dbReference>
<feature type="region of interest" description="Disordered" evidence="5">
    <location>
        <begin position="1"/>
        <end position="37"/>
    </location>
</feature>
<comment type="subcellular location">
    <subcellularLocation>
        <location evidence="1">Membrane</location>
    </subcellularLocation>
</comment>
<keyword evidence="8" id="KW-1185">Reference proteome</keyword>
<dbReference type="PANTHER" id="PTHR14948:SF25">
    <property type="entry name" value="DUF4190 DOMAIN-CONTAINING PROTEIN"/>
    <property type="match status" value="1"/>
</dbReference>
<feature type="transmembrane region" description="Helical" evidence="6">
    <location>
        <begin position="40"/>
        <end position="67"/>
    </location>
</feature>
<keyword evidence="7" id="KW-0808">Transferase</keyword>
<keyword evidence="3 6" id="KW-1133">Transmembrane helix</keyword>
<evidence type="ECO:0000256" key="3">
    <source>
        <dbReference type="ARBA" id="ARBA00022989"/>
    </source>
</evidence>
<evidence type="ECO:0000256" key="4">
    <source>
        <dbReference type="ARBA" id="ARBA00023136"/>
    </source>
</evidence>
<keyword evidence="7" id="KW-0548">Nucleotidyltransferase</keyword>
<evidence type="ECO:0000256" key="2">
    <source>
        <dbReference type="ARBA" id="ARBA00022692"/>
    </source>
</evidence>
<dbReference type="InterPro" id="IPR007593">
    <property type="entry name" value="CD225/Dispanin_fam"/>
</dbReference>
<dbReference type="PANTHER" id="PTHR14948">
    <property type="entry name" value="NG5"/>
    <property type="match status" value="1"/>
</dbReference>
<evidence type="ECO:0000313" key="8">
    <source>
        <dbReference type="Proteomes" id="UP000503447"/>
    </source>
</evidence>